<keyword evidence="2" id="KW-0805">Transcription regulation</keyword>
<organism evidence="8 9">
    <name type="scientific">Catenuloplanes niger</name>
    <dbReference type="NCBI Taxonomy" id="587534"/>
    <lineage>
        <taxon>Bacteria</taxon>
        <taxon>Bacillati</taxon>
        <taxon>Actinomycetota</taxon>
        <taxon>Actinomycetes</taxon>
        <taxon>Micromonosporales</taxon>
        <taxon>Micromonosporaceae</taxon>
        <taxon>Catenuloplanes</taxon>
    </lineage>
</organism>
<comment type="caution">
    <text evidence="8">The sequence shown here is derived from an EMBL/GenBank/DDBJ whole genome shotgun (WGS) entry which is preliminary data.</text>
</comment>
<accession>A0AAE3ZTU1</accession>
<evidence type="ECO:0000259" key="7">
    <source>
        <dbReference type="Pfam" id="PF04545"/>
    </source>
</evidence>
<keyword evidence="3" id="KW-0731">Sigma factor</keyword>
<feature type="domain" description="RNA polymerase sigma-70 region 2" evidence="6">
    <location>
        <begin position="23"/>
        <end position="88"/>
    </location>
</feature>
<comment type="similarity">
    <text evidence="1">Belongs to the sigma-70 factor family. ECF subfamily.</text>
</comment>
<dbReference type="InterPro" id="IPR014284">
    <property type="entry name" value="RNA_pol_sigma-70_dom"/>
</dbReference>
<evidence type="ECO:0000256" key="4">
    <source>
        <dbReference type="ARBA" id="ARBA00023125"/>
    </source>
</evidence>
<dbReference type="InterPro" id="IPR007627">
    <property type="entry name" value="RNA_pol_sigma70_r2"/>
</dbReference>
<dbReference type="InterPro" id="IPR007630">
    <property type="entry name" value="RNA_pol_sigma70_r4"/>
</dbReference>
<dbReference type="InterPro" id="IPR039425">
    <property type="entry name" value="RNA_pol_sigma-70-like"/>
</dbReference>
<dbReference type="InterPro" id="IPR013324">
    <property type="entry name" value="RNA_pol_sigma_r3/r4-like"/>
</dbReference>
<evidence type="ECO:0000256" key="2">
    <source>
        <dbReference type="ARBA" id="ARBA00023015"/>
    </source>
</evidence>
<dbReference type="Pfam" id="PF04542">
    <property type="entry name" value="Sigma70_r2"/>
    <property type="match status" value="1"/>
</dbReference>
<dbReference type="RefSeq" id="WP_310421086.1">
    <property type="nucleotide sequence ID" value="NZ_JAVDYC010000001.1"/>
</dbReference>
<evidence type="ECO:0000313" key="9">
    <source>
        <dbReference type="Proteomes" id="UP001183629"/>
    </source>
</evidence>
<evidence type="ECO:0000259" key="6">
    <source>
        <dbReference type="Pfam" id="PF04542"/>
    </source>
</evidence>
<proteinExistence type="inferred from homology"/>
<dbReference type="GO" id="GO:0003677">
    <property type="term" value="F:DNA binding"/>
    <property type="evidence" value="ECO:0007669"/>
    <property type="project" value="UniProtKB-KW"/>
</dbReference>
<dbReference type="PANTHER" id="PTHR43133:SF52">
    <property type="entry name" value="ECF RNA POLYMERASE SIGMA FACTOR SIGL"/>
    <property type="match status" value="1"/>
</dbReference>
<feature type="domain" description="RNA polymerase sigma-70 region 4" evidence="7">
    <location>
        <begin position="121"/>
        <end position="170"/>
    </location>
</feature>
<protein>
    <submittedName>
        <fullName evidence="8">RNA polymerase sigma-70 factor (ECF subfamily)</fullName>
    </submittedName>
</protein>
<dbReference type="SUPFAM" id="SSF88946">
    <property type="entry name" value="Sigma2 domain of RNA polymerase sigma factors"/>
    <property type="match status" value="1"/>
</dbReference>
<dbReference type="EMBL" id="JAVDYC010000001">
    <property type="protein sequence ID" value="MDR7325953.1"/>
    <property type="molecule type" value="Genomic_DNA"/>
</dbReference>
<dbReference type="AlphaFoldDB" id="A0AAE3ZTU1"/>
<keyword evidence="4" id="KW-0238">DNA-binding</keyword>
<dbReference type="SUPFAM" id="SSF88659">
    <property type="entry name" value="Sigma3 and sigma4 domains of RNA polymerase sigma factors"/>
    <property type="match status" value="1"/>
</dbReference>
<evidence type="ECO:0000256" key="3">
    <source>
        <dbReference type="ARBA" id="ARBA00023082"/>
    </source>
</evidence>
<dbReference type="PANTHER" id="PTHR43133">
    <property type="entry name" value="RNA POLYMERASE ECF-TYPE SIGMA FACTO"/>
    <property type="match status" value="1"/>
</dbReference>
<name>A0AAE3ZTU1_9ACTN</name>
<dbReference type="GO" id="GO:0016987">
    <property type="term" value="F:sigma factor activity"/>
    <property type="evidence" value="ECO:0007669"/>
    <property type="project" value="UniProtKB-KW"/>
</dbReference>
<dbReference type="GO" id="GO:0006352">
    <property type="term" value="P:DNA-templated transcription initiation"/>
    <property type="evidence" value="ECO:0007669"/>
    <property type="project" value="InterPro"/>
</dbReference>
<gene>
    <name evidence="8" type="ORF">J2S44_006203</name>
</gene>
<dbReference type="Gene3D" id="1.10.1740.10">
    <property type="match status" value="1"/>
</dbReference>
<evidence type="ECO:0000256" key="1">
    <source>
        <dbReference type="ARBA" id="ARBA00010641"/>
    </source>
</evidence>
<dbReference type="Pfam" id="PF04545">
    <property type="entry name" value="Sigma70_r4"/>
    <property type="match status" value="1"/>
</dbReference>
<sequence length="177" mass="19588">MDVREQAQVDAEADAWLRAVQAAHGPIVYRYLSGVTLGDRAAAEDMLQEVLLRAWRHYPTLSKTPDTVRAWMFAVARNLVIDAGRARRARPTEVSPPDLTQLPEPGDPMDRVLTAGLVREALRQLSPVHRTVLIEIYFGGAQASDVADRLGVPEGTVKSRAHYALRALRAVLQQMEA</sequence>
<reference evidence="8 9" key="1">
    <citation type="submission" date="2023-07" db="EMBL/GenBank/DDBJ databases">
        <title>Sequencing the genomes of 1000 actinobacteria strains.</title>
        <authorList>
            <person name="Klenk H.-P."/>
        </authorList>
    </citation>
    <scope>NUCLEOTIDE SEQUENCE [LARGE SCALE GENOMIC DNA]</scope>
    <source>
        <strain evidence="8 9">DSM 44711</strain>
    </source>
</reference>
<dbReference type="InterPro" id="IPR013325">
    <property type="entry name" value="RNA_pol_sigma_r2"/>
</dbReference>
<keyword evidence="9" id="KW-1185">Reference proteome</keyword>
<dbReference type="InterPro" id="IPR036388">
    <property type="entry name" value="WH-like_DNA-bd_sf"/>
</dbReference>
<keyword evidence="5" id="KW-0804">Transcription</keyword>
<dbReference type="NCBIfam" id="TIGR02937">
    <property type="entry name" value="sigma70-ECF"/>
    <property type="match status" value="1"/>
</dbReference>
<evidence type="ECO:0000313" key="8">
    <source>
        <dbReference type="EMBL" id="MDR7325953.1"/>
    </source>
</evidence>
<dbReference type="CDD" id="cd06171">
    <property type="entry name" value="Sigma70_r4"/>
    <property type="match status" value="1"/>
</dbReference>
<dbReference type="Gene3D" id="1.10.10.10">
    <property type="entry name" value="Winged helix-like DNA-binding domain superfamily/Winged helix DNA-binding domain"/>
    <property type="match status" value="1"/>
</dbReference>
<evidence type="ECO:0000256" key="5">
    <source>
        <dbReference type="ARBA" id="ARBA00023163"/>
    </source>
</evidence>
<dbReference type="Proteomes" id="UP001183629">
    <property type="component" value="Unassembled WGS sequence"/>
</dbReference>